<evidence type="ECO:0000313" key="2">
    <source>
        <dbReference type="EMBL" id="SFS31992.1"/>
    </source>
</evidence>
<dbReference type="STRING" id="593133.SAMN04488006_0628"/>
<organism evidence="2 3">
    <name type="scientific">Lutibacter maritimus</name>
    <dbReference type="NCBI Taxonomy" id="593133"/>
    <lineage>
        <taxon>Bacteria</taxon>
        <taxon>Pseudomonadati</taxon>
        <taxon>Bacteroidota</taxon>
        <taxon>Flavobacteriia</taxon>
        <taxon>Flavobacteriales</taxon>
        <taxon>Flavobacteriaceae</taxon>
        <taxon>Lutibacter</taxon>
    </lineage>
</organism>
<evidence type="ECO:0000313" key="3">
    <source>
        <dbReference type="Proteomes" id="UP000199312"/>
    </source>
</evidence>
<sequence>MKKTIALLIVTILSFSNTLFSQNNERNFNQILQTYYIEKDNMLLEHSIDFFNNINPDNKNLKHIIIGFFGGLFIDSPEIKNDFKNNIEKFQNENIKNMFTSLTNENIKTFMSKYPISPSFNDMNWAAFFSTGKTEYLDLIFNNCSEAENRTDFNLFLTGASAKWSLCSNSKQHEKVKEYLESNTTNREMAQEILNSDVSELKSNIVTIIKEQREKGIWND</sequence>
<dbReference type="AlphaFoldDB" id="A0A1I6NVJ8"/>
<dbReference type="OrthoDB" id="1441001at2"/>
<reference evidence="3" key="1">
    <citation type="submission" date="2016-10" db="EMBL/GenBank/DDBJ databases">
        <authorList>
            <person name="Varghese N."/>
            <person name="Submissions S."/>
        </authorList>
    </citation>
    <scope>NUCLEOTIDE SEQUENCE [LARGE SCALE GENOMIC DNA]</scope>
    <source>
        <strain evidence="3">DSM 24450</strain>
    </source>
</reference>
<dbReference type="EMBL" id="FOZP01000001">
    <property type="protein sequence ID" value="SFS31992.1"/>
    <property type="molecule type" value="Genomic_DNA"/>
</dbReference>
<dbReference type="Proteomes" id="UP000199312">
    <property type="component" value="Unassembled WGS sequence"/>
</dbReference>
<keyword evidence="3" id="KW-1185">Reference proteome</keyword>
<evidence type="ECO:0000256" key="1">
    <source>
        <dbReference type="SAM" id="SignalP"/>
    </source>
</evidence>
<keyword evidence="1" id="KW-0732">Signal</keyword>
<feature type="chain" id="PRO_5011636495" evidence="1">
    <location>
        <begin position="22"/>
        <end position="220"/>
    </location>
</feature>
<protein>
    <submittedName>
        <fullName evidence="2">Uncharacterized protein</fullName>
    </submittedName>
</protein>
<feature type="signal peptide" evidence="1">
    <location>
        <begin position="1"/>
        <end position="21"/>
    </location>
</feature>
<name>A0A1I6NVJ8_9FLAO</name>
<gene>
    <name evidence="2" type="ORF">SAMN04488006_0628</name>
</gene>
<accession>A0A1I6NVJ8</accession>
<dbReference type="RefSeq" id="WP_143102369.1">
    <property type="nucleotide sequence ID" value="NZ_FOZP01000001.1"/>
</dbReference>
<proteinExistence type="predicted"/>